<dbReference type="Gene3D" id="3.80.10.10">
    <property type="entry name" value="Ribonuclease Inhibitor"/>
    <property type="match status" value="2"/>
</dbReference>
<evidence type="ECO:0000256" key="4">
    <source>
        <dbReference type="SAM" id="MobiDB-lite"/>
    </source>
</evidence>
<keyword evidence="5" id="KW-1133">Transmembrane helix</keyword>
<dbReference type="PROSITE" id="PS51450">
    <property type="entry name" value="LRR"/>
    <property type="match status" value="1"/>
</dbReference>
<keyword evidence="5" id="KW-0472">Membrane</keyword>
<evidence type="ECO:0000256" key="1">
    <source>
        <dbReference type="ARBA" id="ARBA00022614"/>
    </source>
</evidence>
<sequence>MLLLLFIVILSLDSTLCVSCPKQCDCDTENGLNKASCVDQNIVSVAVGVPKQVQVYSLSRNVISELDNFCFKELGYTSIQVLDLSYNQIFWIGLHAFSGLDQLVDLNLSNNRIRYFPSDIFWDTPQLDILDLSSNILETLKNEPLIMHNKLQVLNLNSCRIKSLPDRLFTRLPNLKKLDISENYLVTLSLDVLRPLRKLNRLELRNDYWPCNANFIAIETWIVSRGIAYEKFCKKKLPTMSEKIMSMLHVERKPVDIGEIWNLTANNTTIDLSICNETKPLTPFQKFDRNFSALQAFVIGLEIGLAIGIIATYVWLRRVCGQLRCRRPQSRRERRRVRREGDMRNHLLWNAVVHTNMETPPIYRRQVLPVPSAPFNSQPTRGREGNTNVERSETPPPPYHECRPSG</sequence>
<dbReference type="InterPro" id="IPR050328">
    <property type="entry name" value="Dev_Immune_Receptor"/>
</dbReference>
<dbReference type="OrthoDB" id="4691307at2759"/>
<dbReference type="InterPro" id="IPR001611">
    <property type="entry name" value="Leu-rich_rpt"/>
</dbReference>
<feature type="compositionally biased region" description="Polar residues" evidence="4">
    <location>
        <begin position="374"/>
        <end position="389"/>
    </location>
</feature>
<feature type="transmembrane region" description="Helical" evidence="5">
    <location>
        <begin position="293"/>
        <end position="316"/>
    </location>
</feature>
<dbReference type="EMBL" id="CAJOBZ010000005">
    <property type="protein sequence ID" value="CAF4795614.1"/>
    <property type="molecule type" value="Genomic_DNA"/>
</dbReference>
<dbReference type="PANTHER" id="PTHR24373">
    <property type="entry name" value="SLIT RELATED LEUCINE-RICH REPEAT NEURONAL PROTEIN"/>
    <property type="match status" value="1"/>
</dbReference>
<keyword evidence="1" id="KW-0433">Leucine-rich repeat</keyword>
<evidence type="ECO:0000256" key="2">
    <source>
        <dbReference type="ARBA" id="ARBA00022729"/>
    </source>
</evidence>
<reference evidence="7" key="1">
    <citation type="submission" date="2021-02" db="EMBL/GenBank/DDBJ databases">
        <authorList>
            <person name="Steward A R."/>
        </authorList>
    </citation>
    <scope>NUCLEOTIDE SEQUENCE</scope>
</reference>
<protein>
    <submittedName>
        <fullName evidence="7">Uncharacterized protein</fullName>
    </submittedName>
</protein>
<evidence type="ECO:0000313" key="8">
    <source>
        <dbReference type="Proteomes" id="UP000663880"/>
    </source>
</evidence>
<keyword evidence="5" id="KW-0812">Transmembrane</keyword>
<evidence type="ECO:0000256" key="6">
    <source>
        <dbReference type="SAM" id="SignalP"/>
    </source>
</evidence>
<comment type="caution">
    <text evidence="7">The sequence shown here is derived from an EMBL/GenBank/DDBJ whole genome shotgun (WGS) entry which is preliminary data.</text>
</comment>
<evidence type="ECO:0000256" key="5">
    <source>
        <dbReference type="SAM" id="Phobius"/>
    </source>
</evidence>
<feature type="region of interest" description="Disordered" evidence="4">
    <location>
        <begin position="369"/>
        <end position="406"/>
    </location>
</feature>
<evidence type="ECO:0000313" key="7">
    <source>
        <dbReference type="EMBL" id="CAF4795614.1"/>
    </source>
</evidence>
<keyword evidence="8" id="KW-1185">Reference proteome</keyword>
<keyword evidence="3" id="KW-0677">Repeat</keyword>
<dbReference type="Pfam" id="PF13855">
    <property type="entry name" value="LRR_8"/>
    <property type="match status" value="2"/>
</dbReference>
<evidence type="ECO:0000256" key="3">
    <source>
        <dbReference type="ARBA" id="ARBA00022737"/>
    </source>
</evidence>
<dbReference type="InterPro" id="IPR032675">
    <property type="entry name" value="LRR_dom_sf"/>
</dbReference>
<dbReference type="Proteomes" id="UP000663880">
    <property type="component" value="Unassembled WGS sequence"/>
</dbReference>
<dbReference type="GO" id="GO:0031012">
    <property type="term" value="C:extracellular matrix"/>
    <property type="evidence" value="ECO:0007669"/>
    <property type="project" value="TreeGrafter"/>
</dbReference>
<dbReference type="SUPFAM" id="SSF52058">
    <property type="entry name" value="L domain-like"/>
    <property type="match status" value="1"/>
</dbReference>
<gene>
    <name evidence="7" type="ORF">PMACD_LOCUS3136</name>
</gene>
<proteinExistence type="predicted"/>
<organism evidence="7 8">
    <name type="scientific">Pieris macdunnoughi</name>
    <dbReference type="NCBI Taxonomy" id="345717"/>
    <lineage>
        <taxon>Eukaryota</taxon>
        <taxon>Metazoa</taxon>
        <taxon>Ecdysozoa</taxon>
        <taxon>Arthropoda</taxon>
        <taxon>Hexapoda</taxon>
        <taxon>Insecta</taxon>
        <taxon>Pterygota</taxon>
        <taxon>Neoptera</taxon>
        <taxon>Endopterygota</taxon>
        <taxon>Lepidoptera</taxon>
        <taxon>Glossata</taxon>
        <taxon>Ditrysia</taxon>
        <taxon>Papilionoidea</taxon>
        <taxon>Pieridae</taxon>
        <taxon>Pierinae</taxon>
        <taxon>Pieris</taxon>
    </lineage>
</organism>
<accession>A0A821P1K5</accession>
<feature type="signal peptide" evidence="6">
    <location>
        <begin position="1"/>
        <end position="17"/>
    </location>
</feature>
<keyword evidence="2 6" id="KW-0732">Signal</keyword>
<dbReference type="PANTHER" id="PTHR24373:SF370">
    <property type="entry name" value="FISH-LIPS, ISOFORM E"/>
    <property type="match status" value="1"/>
</dbReference>
<dbReference type="AlphaFoldDB" id="A0A821P1K5"/>
<dbReference type="InterPro" id="IPR003591">
    <property type="entry name" value="Leu-rich_rpt_typical-subtyp"/>
</dbReference>
<dbReference type="SMART" id="SM00369">
    <property type="entry name" value="LRR_TYP"/>
    <property type="match status" value="4"/>
</dbReference>
<feature type="chain" id="PRO_5032418408" evidence="6">
    <location>
        <begin position="18"/>
        <end position="406"/>
    </location>
</feature>
<name>A0A821P1K5_9NEOP</name>
<dbReference type="GO" id="GO:0005615">
    <property type="term" value="C:extracellular space"/>
    <property type="evidence" value="ECO:0007669"/>
    <property type="project" value="TreeGrafter"/>
</dbReference>